<sequence>MTFASSERSTIGIEWELACVDAETRELSPLAAELLRRTEGYDGYPRLTTEFLTNTIELASSAHRRVRDAVADLVSLIDRAQPVARELGVELVCGATHPFSRWDRQQVTPGKDRYQRVLDRSQWWARQMMIWGVHVHVGVDRAEAVIPVMNVLIDHFAHFQALSASSPFWQGDDTGYASNRALIYQLLPIAGLPPRFERYEEFERMVEDLVGCQAIEDSSELRWDVRPSPKLGTVENRIPDGVATIEEVGTMAALTQCLAEETMRRLDAGETVEPLPHWFWRENKWRAARYGLDANIIEDAAGSSRPARSAIAALCQRLAPIAEELDCADELAGAERIMQRGAGYERQRRVATDSTDRGRSVVDSLIEELRAGLA</sequence>
<dbReference type="PANTHER" id="PTHR36510:SF1">
    <property type="entry name" value="GLUTAMATE--CYSTEINE LIGASE 2-RELATED"/>
    <property type="match status" value="1"/>
</dbReference>
<evidence type="ECO:0000256" key="1">
    <source>
        <dbReference type="ARBA" id="ARBA00022598"/>
    </source>
</evidence>
<dbReference type="EC" id="6.3.2.2" evidence="5"/>
<gene>
    <name evidence="6" type="ORF">QF206_01800</name>
</gene>
<dbReference type="PANTHER" id="PTHR36510">
    <property type="entry name" value="GLUTAMATE--CYSTEINE LIGASE 2-RELATED"/>
    <property type="match status" value="1"/>
</dbReference>
<dbReference type="SUPFAM" id="SSF55931">
    <property type="entry name" value="Glutamine synthetase/guanido kinase"/>
    <property type="match status" value="1"/>
</dbReference>
<proteinExistence type="inferred from homology"/>
<dbReference type="NCBIfam" id="NF010044">
    <property type="entry name" value="PRK13517.1-4"/>
    <property type="match status" value="1"/>
</dbReference>
<dbReference type="InterPro" id="IPR006336">
    <property type="entry name" value="GCS2"/>
</dbReference>
<dbReference type="NCBIfam" id="TIGR02050">
    <property type="entry name" value="gshA_cyan_rel"/>
    <property type="match status" value="1"/>
</dbReference>
<dbReference type="GO" id="GO:0005524">
    <property type="term" value="F:ATP binding"/>
    <property type="evidence" value="ECO:0007669"/>
    <property type="project" value="UniProtKB-KW"/>
</dbReference>
<comment type="function">
    <text evidence="5">ATP-dependent carboxylate-amine ligase which exhibits weak glutamate--cysteine ligase activity.</text>
</comment>
<dbReference type="EMBL" id="JASATX010000001">
    <property type="protein sequence ID" value="MDI2097703.1"/>
    <property type="molecule type" value="Genomic_DNA"/>
</dbReference>
<dbReference type="AlphaFoldDB" id="A0AAW6T6C0"/>
<dbReference type="Pfam" id="PF04107">
    <property type="entry name" value="GCS2"/>
    <property type="match status" value="1"/>
</dbReference>
<dbReference type="Proteomes" id="UP001321506">
    <property type="component" value="Unassembled WGS sequence"/>
</dbReference>
<dbReference type="RefSeq" id="WP_281487487.1">
    <property type="nucleotide sequence ID" value="NZ_JASATX010000001.1"/>
</dbReference>
<protein>
    <recommendedName>
        <fullName evidence="5">Putative glutamate--cysteine ligase 2</fullName>
        <ecNumber evidence="5">6.3.2.2</ecNumber>
    </recommendedName>
    <alternativeName>
        <fullName evidence="5">Gamma-glutamylcysteine synthetase 2</fullName>
        <shortName evidence="5">GCS 2</shortName>
        <shortName evidence="5">Gamma-GCS 2</shortName>
    </alternativeName>
</protein>
<comment type="similarity">
    <text evidence="5">Belongs to the glutamate--cysteine ligase type 2 family. YbdK subfamily.</text>
</comment>
<evidence type="ECO:0000313" key="7">
    <source>
        <dbReference type="Proteomes" id="UP001321506"/>
    </source>
</evidence>
<evidence type="ECO:0000256" key="2">
    <source>
        <dbReference type="ARBA" id="ARBA00022741"/>
    </source>
</evidence>
<evidence type="ECO:0000256" key="4">
    <source>
        <dbReference type="ARBA" id="ARBA00048819"/>
    </source>
</evidence>
<dbReference type="Gene3D" id="3.30.590.20">
    <property type="match status" value="1"/>
</dbReference>
<dbReference type="GO" id="GO:0042398">
    <property type="term" value="P:modified amino acid biosynthetic process"/>
    <property type="evidence" value="ECO:0007669"/>
    <property type="project" value="InterPro"/>
</dbReference>
<comment type="caution">
    <text evidence="6">The sequence shown here is derived from an EMBL/GenBank/DDBJ whole genome shotgun (WGS) entry which is preliminary data.</text>
</comment>
<reference evidence="6 7" key="1">
    <citation type="submission" date="2023-04" db="EMBL/GenBank/DDBJ databases">
        <title>Klugiella caeni sp. nov. isolated from the sludge of biochemical tank.</title>
        <authorList>
            <person name="Geng K."/>
        </authorList>
    </citation>
    <scope>NUCLEOTIDE SEQUENCE [LARGE SCALE GENOMIC DNA]</scope>
    <source>
        <strain evidence="6 7">YN-L-19</strain>
    </source>
</reference>
<dbReference type="InterPro" id="IPR014746">
    <property type="entry name" value="Gln_synth/guanido_kin_cat_dom"/>
</dbReference>
<name>A0AAW6T6C0_9MICO</name>
<dbReference type="InterPro" id="IPR011793">
    <property type="entry name" value="YbdK"/>
</dbReference>
<organism evidence="6 7">
    <name type="scientific">Ruicaihuangia caeni</name>
    <dbReference type="NCBI Taxonomy" id="3042517"/>
    <lineage>
        <taxon>Bacteria</taxon>
        <taxon>Bacillati</taxon>
        <taxon>Actinomycetota</taxon>
        <taxon>Actinomycetes</taxon>
        <taxon>Micrococcales</taxon>
        <taxon>Microbacteriaceae</taxon>
        <taxon>Ruicaihuangia</taxon>
    </lineage>
</organism>
<keyword evidence="2 5" id="KW-0547">Nucleotide-binding</keyword>
<dbReference type="NCBIfam" id="NF010043">
    <property type="entry name" value="PRK13517.1-3"/>
    <property type="match status" value="1"/>
</dbReference>
<dbReference type="GO" id="GO:0004357">
    <property type="term" value="F:glutamate-cysteine ligase activity"/>
    <property type="evidence" value="ECO:0007669"/>
    <property type="project" value="UniProtKB-EC"/>
</dbReference>
<keyword evidence="1 5" id="KW-0436">Ligase</keyword>
<dbReference type="HAMAP" id="MF_01609">
    <property type="entry name" value="Glu_cys_ligase_2"/>
    <property type="match status" value="1"/>
</dbReference>
<evidence type="ECO:0000256" key="3">
    <source>
        <dbReference type="ARBA" id="ARBA00022840"/>
    </source>
</evidence>
<evidence type="ECO:0000313" key="6">
    <source>
        <dbReference type="EMBL" id="MDI2097703.1"/>
    </source>
</evidence>
<comment type="catalytic activity">
    <reaction evidence="4 5">
        <text>L-cysteine + L-glutamate + ATP = gamma-L-glutamyl-L-cysteine + ADP + phosphate + H(+)</text>
        <dbReference type="Rhea" id="RHEA:13285"/>
        <dbReference type="ChEBI" id="CHEBI:15378"/>
        <dbReference type="ChEBI" id="CHEBI:29985"/>
        <dbReference type="ChEBI" id="CHEBI:30616"/>
        <dbReference type="ChEBI" id="CHEBI:35235"/>
        <dbReference type="ChEBI" id="CHEBI:43474"/>
        <dbReference type="ChEBI" id="CHEBI:58173"/>
        <dbReference type="ChEBI" id="CHEBI:456216"/>
        <dbReference type="EC" id="6.3.2.2"/>
    </reaction>
</comment>
<accession>A0AAW6T6C0</accession>
<keyword evidence="7" id="KW-1185">Reference proteome</keyword>
<evidence type="ECO:0000256" key="5">
    <source>
        <dbReference type="HAMAP-Rule" id="MF_01609"/>
    </source>
</evidence>
<keyword evidence="3 5" id="KW-0067">ATP-binding</keyword>
<dbReference type="InterPro" id="IPR050141">
    <property type="entry name" value="GCL_type2/YbdK_subfam"/>
</dbReference>
<dbReference type="NCBIfam" id="NF010042">
    <property type="entry name" value="PRK13517.1-2"/>
    <property type="match status" value="1"/>
</dbReference>